<keyword evidence="5" id="KW-1185">Reference proteome</keyword>
<dbReference type="PANTHER" id="PTHR24305">
    <property type="entry name" value="CYTOCHROME P450"/>
    <property type="match status" value="1"/>
</dbReference>
<gene>
    <name evidence="4" type="ORF">Daus18300_002576</name>
</gene>
<evidence type="ECO:0000313" key="4">
    <source>
        <dbReference type="EMBL" id="KAL1876969.1"/>
    </source>
</evidence>
<dbReference type="PRINTS" id="PR00385">
    <property type="entry name" value="P450"/>
</dbReference>
<evidence type="ECO:0008006" key="6">
    <source>
        <dbReference type="Google" id="ProtNLM"/>
    </source>
</evidence>
<proteinExistence type="predicted"/>
<dbReference type="InterPro" id="IPR036396">
    <property type="entry name" value="Cyt_P450_sf"/>
</dbReference>
<evidence type="ECO:0000313" key="5">
    <source>
        <dbReference type="Proteomes" id="UP001583177"/>
    </source>
</evidence>
<dbReference type="Proteomes" id="UP001583177">
    <property type="component" value="Unassembled WGS sequence"/>
</dbReference>
<dbReference type="PANTHER" id="PTHR24305:SF226">
    <property type="entry name" value="CYTOCHROME P450 MONOOXYGENASE"/>
    <property type="match status" value="1"/>
</dbReference>
<dbReference type="Pfam" id="PF00067">
    <property type="entry name" value="p450"/>
    <property type="match status" value="1"/>
</dbReference>
<evidence type="ECO:0000256" key="3">
    <source>
        <dbReference type="ARBA" id="ARBA00023004"/>
    </source>
</evidence>
<protein>
    <recommendedName>
        <fullName evidence="6">Benzoate 4-monooxygenase cytochrome P450</fullName>
    </recommendedName>
</protein>
<dbReference type="PRINTS" id="PR00463">
    <property type="entry name" value="EP450I"/>
</dbReference>
<accession>A0ABR3XLV7</accession>
<reference evidence="4 5" key="1">
    <citation type="journal article" date="2024" name="IMA Fungus">
        <title>IMA Genome - F19 : A genome assembly and annotation guide to empower mycologists, including annotated draft genome sequences of Ceratocystis pirilliformis, Diaporthe australafricana, Fusarium ophioides, Paecilomyces lecythidis, and Sporothrix stenoceras.</title>
        <authorList>
            <person name="Aylward J."/>
            <person name="Wilson A.M."/>
            <person name="Visagie C.M."/>
            <person name="Spraker J."/>
            <person name="Barnes I."/>
            <person name="Buitendag C."/>
            <person name="Ceriani C."/>
            <person name="Del Mar Angel L."/>
            <person name="du Plessis D."/>
            <person name="Fuchs T."/>
            <person name="Gasser K."/>
            <person name="Kramer D."/>
            <person name="Li W."/>
            <person name="Munsamy K."/>
            <person name="Piso A."/>
            <person name="Price J.L."/>
            <person name="Sonnekus B."/>
            <person name="Thomas C."/>
            <person name="van der Nest A."/>
            <person name="van Dijk A."/>
            <person name="van Heerden A."/>
            <person name="van Vuuren N."/>
            <person name="Yilmaz N."/>
            <person name="Duong T.A."/>
            <person name="van der Merwe N.A."/>
            <person name="Wingfield M.J."/>
            <person name="Wingfield B.D."/>
        </authorList>
    </citation>
    <scope>NUCLEOTIDE SEQUENCE [LARGE SCALE GENOMIC DNA]</scope>
    <source>
        <strain evidence="4 5">CMW 18300</strain>
    </source>
</reference>
<comment type="caution">
    <text evidence="4">The sequence shown here is derived from an EMBL/GenBank/DDBJ whole genome shotgun (WGS) entry which is preliminary data.</text>
</comment>
<dbReference type="InterPro" id="IPR050121">
    <property type="entry name" value="Cytochrome_P450_monoxygenase"/>
</dbReference>
<evidence type="ECO:0000256" key="1">
    <source>
        <dbReference type="ARBA" id="ARBA00022617"/>
    </source>
</evidence>
<evidence type="ECO:0000256" key="2">
    <source>
        <dbReference type="ARBA" id="ARBA00022723"/>
    </source>
</evidence>
<dbReference type="Gene3D" id="1.10.630.10">
    <property type="entry name" value="Cytochrome P450"/>
    <property type="match status" value="1"/>
</dbReference>
<keyword evidence="1" id="KW-0349">Heme</keyword>
<dbReference type="InterPro" id="IPR001128">
    <property type="entry name" value="Cyt_P450"/>
</dbReference>
<dbReference type="InterPro" id="IPR002401">
    <property type="entry name" value="Cyt_P450_E_grp-I"/>
</dbReference>
<name>A0ABR3XLV7_9PEZI</name>
<dbReference type="EMBL" id="JAWRVE010000015">
    <property type="protein sequence ID" value="KAL1876969.1"/>
    <property type="molecule type" value="Genomic_DNA"/>
</dbReference>
<keyword evidence="2" id="KW-0479">Metal-binding</keyword>
<dbReference type="CDD" id="cd11061">
    <property type="entry name" value="CYP67-like"/>
    <property type="match status" value="1"/>
</dbReference>
<sequence>MRSNVRRSPFYTAWQLNEKDKTTLNTIDVAEHALKRRLLSLCFTEKSLRAASTFIINNVDRWNQIMLEQNDSETEWSASVDLMEKLDALAFDIMGDLNFGRSFDIKEPKENPLKTIPHNIAEYMKFYYPFCRSPFLHILLWLKPRGVNRLLDWLSPPAVRQYRQFIDENINQRIALQKEQSTKPESERRQDMFYFLSEARDPETGSIAYGEDDLKAESNLLIIAGSDTTSISLSGIFFYLTGDPKRCEKLVDEIRTTFTNAEDIIYGSQLSGCTYLKACIDEGMRLTPSGPCELPREVLPGGARVLGRYYPEGTILGTVPWVTSRSKSAFGDAEKFHPERWIVDESSGVSKESVALLRTHFHPFASGPGSCIGKNVALAEMMIIIARTLHRLDIRRTPGSTLGGGRPDLGWGASDEKQFQLTDAYISLREGPEVQFRKRVWKQPQVAS</sequence>
<dbReference type="SUPFAM" id="SSF48264">
    <property type="entry name" value="Cytochrome P450"/>
    <property type="match status" value="1"/>
</dbReference>
<organism evidence="4 5">
    <name type="scientific">Diaporthe australafricana</name>
    <dbReference type="NCBI Taxonomy" id="127596"/>
    <lineage>
        <taxon>Eukaryota</taxon>
        <taxon>Fungi</taxon>
        <taxon>Dikarya</taxon>
        <taxon>Ascomycota</taxon>
        <taxon>Pezizomycotina</taxon>
        <taxon>Sordariomycetes</taxon>
        <taxon>Sordariomycetidae</taxon>
        <taxon>Diaporthales</taxon>
        <taxon>Diaporthaceae</taxon>
        <taxon>Diaporthe</taxon>
    </lineage>
</organism>
<keyword evidence="3" id="KW-0408">Iron</keyword>